<sequence>MLDPSIVVAFISLLGTILVAFLTSGKMSKADAIRLEHRLTSLESKLDPIWQAIIKEIPKLLINPHTPEFDALVEKAMDDLEAMTISEVKRLMTLLDQEYDVAVKERNTGRAVGISLMKAGVKGTTAGLNIVI</sequence>
<evidence type="ECO:0000256" key="1">
    <source>
        <dbReference type="SAM" id="Phobius"/>
    </source>
</evidence>
<gene>
    <name evidence="2" type="ORF">LCGC14_0726580</name>
</gene>
<dbReference type="AlphaFoldDB" id="A0A0F9QVT8"/>
<accession>A0A0F9QVT8</accession>
<reference evidence="2" key="1">
    <citation type="journal article" date="2015" name="Nature">
        <title>Complex archaea that bridge the gap between prokaryotes and eukaryotes.</title>
        <authorList>
            <person name="Spang A."/>
            <person name="Saw J.H."/>
            <person name="Jorgensen S.L."/>
            <person name="Zaremba-Niedzwiedzka K."/>
            <person name="Martijn J."/>
            <person name="Lind A.E."/>
            <person name="van Eijk R."/>
            <person name="Schleper C."/>
            <person name="Guy L."/>
            <person name="Ettema T.J."/>
        </authorList>
    </citation>
    <scope>NUCLEOTIDE SEQUENCE</scope>
</reference>
<keyword evidence="1" id="KW-0472">Membrane</keyword>
<comment type="caution">
    <text evidence="2">The sequence shown here is derived from an EMBL/GenBank/DDBJ whole genome shotgun (WGS) entry which is preliminary data.</text>
</comment>
<dbReference type="EMBL" id="LAZR01001668">
    <property type="protein sequence ID" value="KKN41097.1"/>
    <property type="molecule type" value="Genomic_DNA"/>
</dbReference>
<organism evidence="2">
    <name type="scientific">marine sediment metagenome</name>
    <dbReference type="NCBI Taxonomy" id="412755"/>
    <lineage>
        <taxon>unclassified sequences</taxon>
        <taxon>metagenomes</taxon>
        <taxon>ecological metagenomes</taxon>
    </lineage>
</organism>
<keyword evidence="1" id="KW-0812">Transmembrane</keyword>
<keyword evidence="1" id="KW-1133">Transmembrane helix</keyword>
<feature type="transmembrane region" description="Helical" evidence="1">
    <location>
        <begin position="6"/>
        <end position="24"/>
    </location>
</feature>
<name>A0A0F9QVT8_9ZZZZ</name>
<protein>
    <submittedName>
        <fullName evidence="2">Uncharacterized protein</fullName>
    </submittedName>
</protein>
<proteinExistence type="predicted"/>
<evidence type="ECO:0000313" key="2">
    <source>
        <dbReference type="EMBL" id="KKN41097.1"/>
    </source>
</evidence>